<evidence type="ECO:0000256" key="2">
    <source>
        <dbReference type="ARBA" id="ARBA00023015"/>
    </source>
</evidence>
<dbReference type="GO" id="GO:0032993">
    <property type="term" value="C:protein-DNA complex"/>
    <property type="evidence" value="ECO:0007669"/>
    <property type="project" value="TreeGrafter"/>
</dbReference>
<accession>A0A926HVN8</accession>
<evidence type="ECO:0000256" key="6">
    <source>
        <dbReference type="PROSITE-ProRule" id="PRU00169"/>
    </source>
</evidence>
<evidence type="ECO:0000256" key="5">
    <source>
        <dbReference type="ARBA" id="ARBA00024867"/>
    </source>
</evidence>
<feature type="DNA-binding region" description="OmpR/PhoB-type" evidence="7">
    <location>
        <begin position="125"/>
        <end position="225"/>
    </location>
</feature>
<feature type="modified residue" description="4-aspartylphosphate" evidence="6">
    <location>
        <position position="51"/>
    </location>
</feature>
<dbReference type="Proteomes" id="UP000620366">
    <property type="component" value="Unassembled WGS sequence"/>
</dbReference>
<proteinExistence type="predicted"/>
<evidence type="ECO:0000256" key="4">
    <source>
        <dbReference type="ARBA" id="ARBA00023163"/>
    </source>
</evidence>
<keyword evidence="11" id="KW-1185">Reference proteome</keyword>
<sequence length="229" mass="25457">MRILLVEDDRMILSALAYSLRQEGFELIECTTAAEGLRAARTGQYDLALLDVMLPDGSGHDVCRAVKARGDLPVLFLTARDEEVSVVMGLDIGADDYITKPFRLQELLSRIRSVLRRYQRGGALAPVALGGGVTVNLAKAQVYRDGQEIILTALEYRLLLCFVNNRGRVLSRDQILSQIWDAAGDFVNDNTLTVYIKRLRDKLEENPAEPRLIETVRGLGYRLGGNYGS</sequence>
<dbReference type="Gene3D" id="3.40.50.2300">
    <property type="match status" value="1"/>
</dbReference>
<keyword evidence="4" id="KW-0804">Transcription</keyword>
<dbReference type="PANTHER" id="PTHR48111:SF73">
    <property type="entry name" value="ALKALINE PHOSPHATASE SYNTHESIS TRANSCRIPTIONAL REGULATORY PROTEIN PHOP"/>
    <property type="match status" value="1"/>
</dbReference>
<dbReference type="InterPro" id="IPR036388">
    <property type="entry name" value="WH-like_DNA-bd_sf"/>
</dbReference>
<keyword evidence="3 7" id="KW-0238">DNA-binding</keyword>
<dbReference type="InterPro" id="IPR011006">
    <property type="entry name" value="CheY-like_superfamily"/>
</dbReference>
<evidence type="ECO:0000313" key="10">
    <source>
        <dbReference type="EMBL" id="MBC8537185.1"/>
    </source>
</evidence>
<name>A0A926HVN8_9FIRM</name>
<dbReference type="InterPro" id="IPR016032">
    <property type="entry name" value="Sig_transdc_resp-reg_C-effctor"/>
</dbReference>
<dbReference type="GO" id="GO:0000156">
    <property type="term" value="F:phosphorelay response regulator activity"/>
    <property type="evidence" value="ECO:0007669"/>
    <property type="project" value="TreeGrafter"/>
</dbReference>
<dbReference type="SUPFAM" id="SSF46894">
    <property type="entry name" value="C-terminal effector domain of the bipartite response regulators"/>
    <property type="match status" value="1"/>
</dbReference>
<dbReference type="SMART" id="SM00862">
    <property type="entry name" value="Trans_reg_C"/>
    <property type="match status" value="1"/>
</dbReference>
<protein>
    <recommendedName>
        <fullName evidence="1">Stage 0 sporulation protein A homolog</fullName>
    </recommendedName>
</protein>
<feature type="domain" description="Response regulatory" evidence="8">
    <location>
        <begin position="2"/>
        <end position="115"/>
    </location>
</feature>
<evidence type="ECO:0000256" key="1">
    <source>
        <dbReference type="ARBA" id="ARBA00018672"/>
    </source>
</evidence>
<comment type="caution">
    <text evidence="10">The sequence shown here is derived from an EMBL/GenBank/DDBJ whole genome shotgun (WGS) entry which is preliminary data.</text>
</comment>
<dbReference type="Pfam" id="PF00072">
    <property type="entry name" value="Response_reg"/>
    <property type="match status" value="1"/>
</dbReference>
<evidence type="ECO:0000313" key="11">
    <source>
        <dbReference type="Proteomes" id="UP000620366"/>
    </source>
</evidence>
<gene>
    <name evidence="10" type="ORF">H8695_10855</name>
</gene>
<dbReference type="GO" id="GO:0000976">
    <property type="term" value="F:transcription cis-regulatory region binding"/>
    <property type="evidence" value="ECO:0007669"/>
    <property type="project" value="TreeGrafter"/>
</dbReference>
<dbReference type="GO" id="GO:0005829">
    <property type="term" value="C:cytosol"/>
    <property type="evidence" value="ECO:0007669"/>
    <property type="project" value="TreeGrafter"/>
</dbReference>
<keyword evidence="6" id="KW-0597">Phosphoprotein</keyword>
<dbReference type="AlphaFoldDB" id="A0A926HVN8"/>
<dbReference type="InterPro" id="IPR001789">
    <property type="entry name" value="Sig_transdc_resp-reg_receiver"/>
</dbReference>
<dbReference type="SUPFAM" id="SSF52172">
    <property type="entry name" value="CheY-like"/>
    <property type="match status" value="1"/>
</dbReference>
<dbReference type="Pfam" id="PF00486">
    <property type="entry name" value="Trans_reg_C"/>
    <property type="match status" value="1"/>
</dbReference>
<evidence type="ECO:0000259" key="8">
    <source>
        <dbReference type="PROSITE" id="PS50110"/>
    </source>
</evidence>
<comment type="function">
    <text evidence="5">May play the central regulatory role in sporulation. It may be an element of the effector pathway responsible for the activation of sporulation genes in response to nutritional stress. Spo0A may act in concert with spo0H (a sigma factor) to control the expression of some genes that are critical to the sporulation process.</text>
</comment>
<keyword evidence="2" id="KW-0805">Transcription regulation</keyword>
<dbReference type="GO" id="GO:0006355">
    <property type="term" value="P:regulation of DNA-templated transcription"/>
    <property type="evidence" value="ECO:0007669"/>
    <property type="project" value="InterPro"/>
</dbReference>
<dbReference type="EMBL" id="JACRSP010000005">
    <property type="protein sequence ID" value="MBC8537185.1"/>
    <property type="molecule type" value="Genomic_DNA"/>
</dbReference>
<reference evidence="10" key="1">
    <citation type="submission" date="2020-08" db="EMBL/GenBank/DDBJ databases">
        <title>Genome public.</title>
        <authorList>
            <person name="Liu C."/>
            <person name="Sun Q."/>
        </authorList>
    </citation>
    <scope>NUCLEOTIDE SEQUENCE</scope>
    <source>
        <strain evidence="10">BX7</strain>
    </source>
</reference>
<feature type="domain" description="OmpR/PhoB-type" evidence="9">
    <location>
        <begin position="125"/>
        <end position="225"/>
    </location>
</feature>
<dbReference type="InterPro" id="IPR001867">
    <property type="entry name" value="OmpR/PhoB-type_DNA-bd"/>
</dbReference>
<dbReference type="PROSITE" id="PS50110">
    <property type="entry name" value="RESPONSE_REGULATORY"/>
    <property type="match status" value="1"/>
</dbReference>
<organism evidence="10 11">
    <name type="scientific">Feifania hominis</name>
    <dbReference type="NCBI Taxonomy" id="2763660"/>
    <lineage>
        <taxon>Bacteria</taxon>
        <taxon>Bacillati</taxon>
        <taxon>Bacillota</taxon>
        <taxon>Clostridia</taxon>
        <taxon>Eubacteriales</taxon>
        <taxon>Feifaniaceae</taxon>
        <taxon>Feifania</taxon>
    </lineage>
</organism>
<dbReference type="Gene3D" id="6.10.250.690">
    <property type="match status" value="1"/>
</dbReference>
<dbReference type="PANTHER" id="PTHR48111">
    <property type="entry name" value="REGULATOR OF RPOS"/>
    <property type="match status" value="1"/>
</dbReference>
<evidence type="ECO:0000259" key="9">
    <source>
        <dbReference type="PROSITE" id="PS51755"/>
    </source>
</evidence>
<evidence type="ECO:0000256" key="7">
    <source>
        <dbReference type="PROSITE-ProRule" id="PRU01091"/>
    </source>
</evidence>
<dbReference type="CDD" id="cd17574">
    <property type="entry name" value="REC_OmpR"/>
    <property type="match status" value="1"/>
</dbReference>
<dbReference type="InterPro" id="IPR039420">
    <property type="entry name" value="WalR-like"/>
</dbReference>
<dbReference type="RefSeq" id="WP_249301573.1">
    <property type="nucleotide sequence ID" value="NZ_JACRSP010000005.1"/>
</dbReference>
<dbReference type="Gene3D" id="1.10.10.10">
    <property type="entry name" value="Winged helix-like DNA-binding domain superfamily/Winged helix DNA-binding domain"/>
    <property type="match status" value="1"/>
</dbReference>
<dbReference type="PROSITE" id="PS51755">
    <property type="entry name" value="OMPR_PHOB"/>
    <property type="match status" value="1"/>
</dbReference>
<dbReference type="SMART" id="SM00448">
    <property type="entry name" value="REC"/>
    <property type="match status" value="1"/>
</dbReference>
<dbReference type="CDD" id="cd00383">
    <property type="entry name" value="trans_reg_C"/>
    <property type="match status" value="1"/>
</dbReference>
<evidence type="ECO:0000256" key="3">
    <source>
        <dbReference type="ARBA" id="ARBA00023125"/>
    </source>
</evidence>